<organism evidence="2 3">
    <name type="scientific">Helicoverpa armigera</name>
    <name type="common">Cotton bollworm</name>
    <name type="synonym">Heliothis armigera</name>
    <dbReference type="NCBI Taxonomy" id="29058"/>
    <lineage>
        <taxon>Eukaryota</taxon>
        <taxon>Metazoa</taxon>
        <taxon>Ecdysozoa</taxon>
        <taxon>Arthropoda</taxon>
        <taxon>Hexapoda</taxon>
        <taxon>Insecta</taxon>
        <taxon>Pterygota</taxon>
        <taxon>Neoptera</taxon>
        <taxon>Endopterygota</taxon>
        <taxon>Lepidoptera</taxon>
        <taxon>Glossata</taxon>
        <taxon>Ditrysia</taxon>
        <taxon>Noctuoidea</taxon>
        <taxon>Noctuidae</taxon>
        <taxon>Heliothinae</taxon>
        <taxon>Helicoverpa</taxon>
    </lineage>
</organism>
<sequence>MYRDLLPFHRVSCRNATATLRLMSTSASSLARPVNVPMFHVAKRIFFLVGARFFDRARPWHGSPCPLATGVGRSSCAPLCGGALSVTLFLFLLPIDVAIMWPLRERLPSDLPTPKGKPAPEPRSFSSRCTD</sequence>
<dbReference type="EMBL" id="KZ150089">
    <property type="protein sequence ID" value="PZC73710.1"/>
    <property type="molecule type" value="Genomic_DNA"/>
</dbReference>
<accession>A0A2W1BLX4</accession>
<dbReference type="AlphaFoldDB" id="A0A2W1BLX4"/>
<feature type="region of interest" description="Disordered" evidence="1">
    <location>
        <begin position="108"/>
        <end position="131"/>
    </location>
</feature>
<gene>
    <name evidence="2" type="primary">HaOG208934</name>
    <name evidence="2" type="ORF">B5X24_HaOG208934</name>
</gene>
<evidence type="ECO:0000313" key="2">
    <source>
        <dbReference type="EMBL" id="PZC73710.1"/>
    </source>
</evidence>
<name>A0A2W1BLX4_HELAM</name>
<protein>
    <submittedName>
        <fullName evidence="2">Uncharacterized protein</fullName>
    </submittedName>
</protein>
<evidence type="ECO:0000256" key="1">
    <source>
        <dbReference type="SAM" id="MobiDB-lite"/>
    </source>
</evidence>
<dbReference type="Proteomes" id="UP000249218">
    <property type="component" value="Unassembled WGS sequence"/>
</dbReference>
<keyword evidence="3" id="KW-1185">Reference proteome</keyword>
<proteinExistence type="predicted"/>
<evidence type="ECO:0000313" key="3">
    <source>
        <dbReference type="Proteomes" id="UP000249218"/>
    </source>
</evidence>
<reference evidence="2 3" key="1">
    <citation type="journal article" date="2017" name="BMC Biol.">
        <title>Genomic innovations, transcriptional plasticity and gene loss underlying the evolution and divergence of two highly polyphagous and invasive Helicoverpa pest species.</title>
        <authorList>
            <person name="Pearce S.L."/>
            <person name="Clarke D.F."/>
            <person name="East P.D."/>
            <person name="Elfekih S."/>
            <person name="Gordon K.H."/>
            <person name="Jermiin L.S."/>
            <person name="McGaughran A."/>
            <person name="Oakeshott J.G."/>
            <person name="Papanikolaou A."/>
            <person name="Perera O.P."/>
            <person name="Rane R.V."/>
            <person name="Richards S."/>
            <person name="Tay W.T."/>
            <person name="Walsh T.K."/>
            <person name="Anderson A."/>
            <person name="Anderson C.J."/>
            <person name="Asgari S."/>
            <person name="Board P.G."/>
            <person name="Bretschneider A."/>
            <person name="Campbell P.M."/>
            <person name="Chertemps T."/>
            <person name="Christeller J.T."/>
            <person name="Coppin C.W."/>
            <person name="Downes S.J."/>
            <person name="Duan G."/>
            <person name="Farnsworth C.A."/>
            <person name="Good R.T."/>
            <person name="Han L.B."/>
            <person name="Han Y.C."/>
            <person name="Hatje K."/>
            <person name="Horne I."/>
            <person name="Huang Y.P."/>
            <person name="Hughes D.S."/>
            <person name="Jacquin-Joly E."/>
            <person name="James W."/>
            <person name="Jhangiani S."/>
            <person name="Kollmar M."/>
            <person name="Kuwar S.S."/>
            <person name="Li S."/>
            <person name="Liu N.Y."/>
            <person name="Maibeche M.T."/>
            <person name="Miller J.R."/>
            <person name="Montagne N."/>
            <person name="Perry T."/>
            <person name="Qu J."/>
            <person name="Song S.V."/>
            <person name="Sutton G.G."/>
            <person name="Vogel H."/>
            <person name="Walenz B.P."/>
            <person name="Xu W."/>
            <person name="Zhang H.J."/>
            <person name="Zou Z."/>
            <person name="Batterham P."/>
            <person name="Edwards O.R."/>
            <person name="Feyereisen R."/>
            <person name="Gibbs R.A."/>
            <person name="Heckel D.G."/>
            <person name="McGrath A."/>
            <person name="Robin C."/>
            <person name="Scherer S.E."/>
            <person name="Worley K.C."/>
            <person name="Wu Y.D."/>
        </authorList>
    </citation>
    <scope>NUCLEOTIDE SEQUENCE [LARGE SCALE GENOMIC DNA]</scope>
    <source>
        <strain evidence="2">Harm_GR_Male_#8</strain>
        <tissue evidence="2">Whole organism</tissue>
    </source>
</reference>